<feature type="compositionally biased region" description="Basic and acidic residues" evidence="1">
    <location>
        <begin position="161"/>
        <end position="180"/>
    </location>
</feature>
<feature type="compositionally biased region" description="Basic residues" evidence="1">
    <location>
        <begin position="125"/>
        <end position="140"/>
    </location>
</feature>
<dbReference type="InterPro" id="IPR029404">
    <property type="entry name" value="CDIN1"/>
</dbReference>
<feature type="region of interest" description="Disordered" evidence="1">
    <location>
        <begin position="1"/>
        <end position="103"/>
    </location>
</feature>
<organism evidence="2">
    <name type="scientific">Ditylum brightwellii</name>
    <dbReference type="NCBI Taxonomy" id="49249"/>
    <lineage>
        <taxon>Eukaryota</taxon>
        <taxon>Sar</taxon>
        <taxon>Stramenopiles</taxon>
        <taxon>Ochrophyta</taxon>
        <taxon>Bacillariophyta</taxon>
        <taxon>Mediophyceae</taxon>
        <taxon>Lithodesmiophycidae</taxon>
        <taxon>Lithodesmiales</taxon>
        <taxon>Lithodesmiaceae</taxon>
        <taxon>Ditylum</taxon>
    </lineage>
</organism>
<proteinExistence type="predicted"/>
<feature type="region of interest" description="Disordered" evidence="1">
    <location>
        <begin position="119"/>
        <end position="197"/>
    </location>
</feature>
<gene>
    <name evidence="2" type="ORF">DBRI1063_LOCUS12331</name>
</gene>
<feature type="region of interest" description="Disordered" evidence="1">
    <location>
        <begin position="331"/>
        <end position="367"/>
    </location>
</feature>
<dbReference type="AlphaFoldDB" id="A0A6U3TC93"/>
<name>A0A6U3TC93_9STRA</name>
<accession>A0A6U3TC93</accession>
<evidence type="ECO:0000313" key="2">
    <source>
        <dbReference type="EMBL" id="CAD9332486.1"/>
    </source>
</evidence>
<feature type="compositionally biased region" description="Polar residues" evidence="1">
    <location>
        <begin position="151"/>
        <end position="160"/>
    </location>
</feature>
<protein>
    <submittedName>
        <fullName evidence="2">Uncharacterized protein</fullName>
    </submittedName>
</protein>
<dbReference type="Pfam" id="PF14811">
    <property type="entry name" value="TPD"/>
    <property type="match status" value="1"/>
</dbReference>
<feature type="compositionally biased region" description="Basic residues" evidence="1">
    <location>
        <begin position="331"/>
        <end position="347"/>
    </location>
</feature>
<sequence length="479" mass="54839">MHSFVDCIPPRAAQEESIHSSSSREPSRLQPIKQPFRAIDIQPSDSRDIQLRDSNVCSMADRRMTKSKFPDQRSKQTKRSNTSRGTHITNKDKTAKGVDGGGSDDDVVVVDVVYHHVHPYDSKERKTHNRHHNYRQRHNVKRAERRDNDSKNGCAQATRSEQVKQETVHKKNEAVKKERTSSQNSCKRVNQVPPLSQPTPTTIVLHWPSPNPPVPLQSEESLLPLLLIHHSLPQHGQQRKECGMMCQQPPSRLPPIIQYCRANNIQLTQALSLRRHHISASNPFIGMEQLGLGSYKDIRESARLFEDCVEHYLKKNNIKYWTEKEQKSRHYARVNRSRGRGGGRGRSWRGDRPLPSPPTPDFLLKNPVRLSNQPYTTDFDIDNKPQINWIEAKMFYGASTIPPDTQNHAVGNILRTATKYRSLYGPGAIVFSFGCGELLAKRLWEDCGVLVLDAHPLDLKNMERHQRRWCADDRGMILP</sequence>
<feature type="compositionally biased region" description="Polar residues" evidence="1">
    <location>
        <begin position="79"/>
        <end position="88"/>
    </location>
</feature>
<feature type="compositionally biased region" description="Basic and acidic residues" evidence="1">
    <location>
        <begin position="60"/>
        <end position="74"/>
    </location>
</feature>
<evidence type="ECO:0000256" key="1">
    <source>
        <dbReference type="SAM" id="MobiDB-lite"/>
    </source>
</evidence>
<dbReference type="EMBL" id="HBGN01019374">
    <property type="protein sequence ID" value="CAD9332486.1"/>
    <property type="molecule type" value="Transcribed_RNA"/>
</dbReference>
<feature type="compositionally biased region" description="Basic and acidic residues" evidence="1">
    <location>
        <begin position="141"/>
        <end position="150"/>
    </location>
</feature>
<reference evidence="2" key="1">
    <citation type="submission" date="2021-01" db="EMBL/GenBank/DDBJ databases">
        <authorList>
            <person name="Corre E."/>
            <person name="Pelletier E."/>
            <person name="Niang G."/>
            <person name="Scheremetjew M."/>
            <person name="Finn R."/>
            <person name="Kale V."/>
            <person name="Holt S."/>
            <person name="Cochrane G."/>
            <person name="Meng A."/>
            <person name="Brown T."/>
            <person name="Cohen L."/>
        </authorList>
    </citation>
    <scope>NUCLEOTIDE SEQUENCE</scope>
    <source>
        <strain evidence="2">Pop2</strain>
    </source>
</reference>